<dbReference type="Proteomes" id="UP000095023">
    <property type="component" value="Unassembled WGS sequence"/>
</dbReference>
<evidence type="ECO:0000256" key="3">
    <source>
        <dbReference type="ARBA" id="ARBA00022692"/>
    </source>
</evidence>
<gene>
    <name evidence="9" type="ORF">CANCADRAFT_4121</name>
</gene>
<dbReference type="PANTHER" id="PTHR43840">
    <property type="entry name" value="MITOCHONDRIAL METAL TRANSPORTER 1-RELATED"/>
    <property type="match status" value="1"/>
</dbReference>
<dbReference type="InterPro" id="IPR058533">
    <property type="entry name" value="Cation_efflux_TM"/>
</dbReference>
<evidence type="ECO:0000313" key="9">
    <source>
        <dbReference type="EMBL" id="ODV89506.1"/>
    </source>
</evidence>
<dbReference type="PANTHER" id="PTHR43840:SF15">
    <property type="entry name" value="MITOCHONDRIAL METAL TRANSPORTER 1-RELATED"/>
    <property type="match status" value="1"/>
</dbReference>
<keyword evidence="4 7" id="KW-1133">Transmembrane helix</keyword>
<evidence type="ECO:0000256" key="2">
    <source>
        <dbReference type="ARBA" id="ARBA00022448"/>
    </source>
</evidence>
<dbReference type="EMBL" id="KV453843">
    <property type="protein sequence ID" value="ODV89506.1"/>
    <property type="molecule type" value="Genomic_DNA"/>
</dbReference>
<reference evidence="10" key="1">
    <citation type="submission" date="2016-02" db="EMBL/GenBank/DDBJ databases">
        <title>Comparative genomics of biotechnologically important yeasts.</title>
        <authorList>
            <consortium name="DOE Joint Genome Institute"/>
            <person name="Riley R."/>
            <person name="Haridas S."/>
            <person name="Wolfe K.H."/>
            <person name="Lopes M.R."/>
            <person name="Hittinger C.T."/>
            <person name="Goker M."/>
            <person name="Salamov A."/>
            <person name="Wisecaver J."/>
            <person name="Long T.M."/>
            <person name="Aerts A.L."/>
            <person name="Barry K."/>
            <person name="Choi C."/>
            <person name="Clum A."/>
            <person name="Coughlan A.Y."/>
            <person name="Deshpande S."/>
            <person name="Douglass A.P."/>
            <person name="Hanson S.J."/>
            <person name="Klenk H.-P."/>
            <person name="Labutti K."/>
            <person name="Lapidus A."/>
            <person name="Lindquist E."/>
            <person name="Lipzen A."/>
            <person name="Meier-Kolthoff J.P."/>
            <person name="Ohm R.A."/>
            <person name="Otillar R.P."/>
            <person name="Pangilinan J."/>
            <person name="Peng Y."/>
            <person name="Rokas A."/>
            <person name="Rosa C.A."/>
            <person name="Scheuner C."/>
            <person name="Sibirny A.A."/>
            <person name="Slot J.C."/>
            <person name="Stielow J.B."/>
            <person name="Sun H."/>
            <person name="Kurtzman C.P."/>
            <person name="Blackwell M."/>
            <person name="Jeffries T.W."/>
            <person name="Grigoriev I.V."/>
        </authorList>
    </citation>
    <scope>NUCLEOTIDE SEQUENCE [LARGE SCALE GENOMIC DNA]</scope>
    <source>
        <strain evidence="10">NRRL Y-17796</strain>
    </source>
</reference>
<dbReference type="SUPFAM" id="SSF161111">
    <property type="entry name" value="Cation efflux protein transmembrane domain-like"/>
    <property type="match status" value="1"/>
</dbReference>
<dbReference type="InterPro" id="IPR002524">
    <property type="entry name" value="Cation_efflux"/>
</dbReference>
<dbReference type="GO" id="GO:0008324">
    <property type="term" value="F:monoatomic cation transmembrane transporter activity"/>
    <property type="evidence" value="ECO:0007669"/>
    <property type="project" value="InterPro"/>
</dbReference>
<evidence type="ECO:0000256" key="5">
    <source>
        <dbReference type="ARBA" id="ARBA00023136"/>
    </source>
</evidence>
<dbReference type="Gene3D" id="1.20.1510.10">
    <property type="entry name" value="Cation efflux protein transmembrane domain"/>
    <property type="match status" value="1"/>
</dbReference>
<evidence type="ECO:0000256" key="1">
    <source>
        <dbReference type="ARBA" id="ARBA00004141"/>
    </source>
</evidence>
<dbReference type="AlphaFoldDB" id="A0A1E4TCL0"/>
<keyword evidence="10" id="KW-1185">Reference proteome</keyword>
<proteinExistence type="predicted"/>
<dbReference type="OrthoDB" id="435980at2759"/>
<keyword evidence="3 7" id="KW-0812">Transmembrane</keyword>
<dbReference type="GO" id="GO:0098771">
    <property type="term" value="P:inorganic ion homeostasis"/>
    <property type="evidence" value="ECO:0007669"/>
    <property type="project" value="UniProtKB-ARBA"/>
</dbReference>
<evidence type="ECO:0000256" key="7">
    <source>
        <dbReference type="SAM" id="Phobius"/>
    </source>
</evidence>
<feature type="domain" description="Cation efflux protein transmembrane" evidence="8">
    <location>
        <begin position="66"/>
        <end position="279"/>
    </location>
</feature>
<organism evidence="9 10">
    <name type="scientific">Tortispora caseinolytica NRRL Y-17796</name>
    <dbReference type="NCBI Taxonomy" id="767744"/>
    <lineage>
        <taxon>Eukaryota</taxon>
        <taxon>Fungi</taxon>
        <taxon>Dikarya</taxon>
        <taxon>Ascomycota</taxon>
        <taxon>Saccharomycotina</taxon>
        <taxon>Trigonopsidomycetes</taxon>
        <taxon>Trigonopsidales</taxon>
        <taxon>Trigonopsidaceae</taxon>
        <taxon>Tortispora</taxon>
    </lineage>
</organism>
<evidence type="ECO:0000259" key="8">
    <source>
        <dbReference type="Pfam" id="PF01545"/>
    </source>
</evidence>
<keyword evidence="2" id="KW-0813">Transport</keyword>
<dbReference type="NCBIfam" id="TIGR01297">
    <property type="entry name" value="CDF"/>
    <property type="match status" value="1"/>
</dbReference>
<feature type="compositionally biased region" description="Basic residues" evidence="6">
    <location>
        <begin position="32"/>
        <end position="47"/>
    </location>
</feature>
<evidence type="ECO:0000313" key="10">
    <source>
        <dbReference type="Proteomes" id="UP000095023"/>
    </source>
</evidence>
<accession>A0A1E4TCL0</accession>
<protein>
    <recommendedName>
        <fullName evidence="8">Cation efflux protein transmembrane domain-containing protein</fullName>
    </recommendedName>
</protein>
<feature type="transmembrane region" description="Helical" evidence="7">
    <location>
        <begin position="132"/>
        <end position="157"/>
    </location>
</feature>
<evidence type="ECO:0000256" key="6">
    <source>
        <dbReference type="SAM" id="MobiDB-lite"/>
    </source>
</evidence>
<dbReference type="InterPro" id="IPR050291">
    <property type="entry name" value="CDF_Transporter"/>
</dbReference>
<sequence length="365" mass="38977">MIILKPLNRTFRTHHIIVNAYFLRAKPTVRYHGSHNHGGHHHHHHHEGAKLLLGPSSDPRSRITQIGLASNVLIAGVKAIGGWIFSSQALLADAAHAAVDVAADVTTLAAVSASNKPKSNIYPLGRGKVEALASLAVSGLLISAAVGIATPIVYLSLSFIGEHFNIPLLLQLPHVHAHSHHIVSPNAAWLALGSLFVKEWVFRATMKVAHQTKSSVLVANAWHHRADALTSGVALAAIVLAQFVPNQELAALIDPAAGGAVAIIILKASIGTTRQAIWELTDNSKAVNSETRQSIESSIKSALENYPGASLSKLDLLKAGSEVNAFIDIKTDPSSPLKDFQELVHAIEHSVTHTDSEVKVRIKSI</sequence>
<dbReference type="GO" id="GO:0016020">
    <property type="term" value="C:membrane"/>
    <property type="evidence" value="ECO:0007669"/>
    <property type="project" value="UniProtKB-SubCell"/>
</dbReference>
<dbReference type="InterPro" id="IPR027469">
    <property type="entry name" value="Cation_efflux_TMD_sf"/>
</dbReference>
<feature type="region of interest" description="Disordered" evidence="6">
    <location>
        <begin position="32"/>
        <end position="51"/>
    </location>
</feature>
<dbReference type="Pfam" id="PF01545">
    <property type="entry name" value="Cation_efflux"/>
    <property type="match status" value="1"/>
</dbReference>
<name>A0A1E4TCL0_9ASCO</name>
<comment type="subcellular location">
    <subcellularLocation>
        <location evidence="1">Membrane</location>
        <topology evidence="1">Multi-pass membrane protein</topology>
    </subcellularLocation>
</comment>
<dbReference type="GO" id="GO:0030003">
    <property type="term" value="P:intracellular monoatomic cation homeostasis"/>
    <property type="evidence" value="ECO:0007669"/>
    <property type="project" value="UniProtKB-ARBA"/>
</dbReference>
<keyword evidence="5 7" id="KW-0472">Membrane</keyword>
<evidence type="ECO:0000256" key="4">
    <source>
        <dbReference type="ARBA" id="ARBA00022989"/>
    </source>
</evidence>